<feature type="non-terminal residue" evidence="1">
    <location>
        <position position="113"/>
    </location>
</feature>
<sequence>MLFIGIIFGIIGLISGMSVNKDRIELSKQSANEQFAPSMKIDEVMNHLNELQKIAMATTGKNRAVGTIGFNNTLDYIENSLTANTNFKVSRRYFKRGTFSLQRNPTLISTING</sequence>
<accession>A0A820Q4G3</accession>
<evidence type="ECO:0000313" key="2">
    <source>
        <dbReference type="Proteomes" id="UP000663868"/>
    </source>
</evidence>
<gene>
    <name evidence="1" type="ORF">KXQ929_LOCUS51705</name>
</gene>
<evidence type="ECO:0000313" key="1">
    <source>
        <dbReference type="EMBL" id="CAF4412940.1"/>
    </source>
</evidence>
<comment type="caution">
    <text evidence="1">The sequence shown here is derived from an EMBL/GenBank/DDBJ whole genome shotgun (WGS) entry which is preliminary data.</text>
</comment>
<proteinExistence type="predicted"/>
<dbReference type="Proteomes" id="UP000663868">
    <property type="component" value="Unassembled WGS sequence"/>
</dbReference>
<protein>
    <submittedName>
        <fullName evidence="1">Uncharacterized protein</fullName>
    </submittedName>
</protein>
<name>A0A820Q4G3_9BILA</name>
<dbReference type="AlphaFoldDB" id="A0A820Q4G3"/>
<reference evidence="1" key="1">
    <citation type="submission" date="2021-02" db="EMBL/GenBank/DDBJ databases">
        <authorList>
            <person name="Nowell W R."/>
        </authorList>
    </citation>
    <scope>NUCLEOTIDE SEQUENCE</scope>
</reference>
<dbReference type="EMBL" id="CAJOBB010026047">
    <property type="protein sequence ID" value="CAF4412940.1"/>
    <property type="molecule type" value="Genomic_DNA"/>
</dbReference>
<organism evidence="1 2">
    <name type="scientific">Adineta steineri</name>
    <dbReference type="NCBI Taxonomy" id="433720"/>
    <lineage>
        <taxon>Eukaryota</taxon>
        <taxon>Metazoa</taxon>
        <taxon>Spiralia</taxon>
        <taxon>Gnathifera</taxon>
        <taxon>Rotifera</taxon>
        <taxon>Eurotatoria</taxon>
        <taxon>Bdelloidea</taxon>
        <taxon>Adinetida</taxon>
        <taxon>Adinetidae</taxon>
        <taxon>Adineta</taxon>
    </lineage>
</organism>